<organism evidence="4 5">
    <name type="scientific">Clostridium botulinum CFSAN001627</name>
    <dbReference type="NCBI Taxonomy" id="1232189"/>
    <lineage>
        <taxon>Bacteria</taxon>
        <taxon>Bacillati</taxon>
        <taxon>Bacillota</taxon>
        <taxon>Clostridia</taxon>
        <taxon>Eubacteriales</taxon>
        <taxon>Clostridiaceae</taxon>
        <taxon>Clostridium</taxon>
    </lineage>
</organism>
<evidence type="ECO:0000259" key="3">
    <source>
        <dbReference type="Pfam" id="PF00501"/>
    </source>
</evidence>
<protein>
    <submittedName>
        <fullName evidence="4">Nonribosomal peptide synthetase subunit</fullName>
    </submittedName>
</protein>
<accession>M1ZZU7</accession>
<feature type="non-terminal residue" evidence="4">
    <location>
        <position position="229"/>
    </location>
</feature>
<dbReference type="Gene3D" id="3.40.50.12780">
    <property type="entry name" value="N-terminal domain of ligase-like"/>
    <property type="match status" value="1"/>
</dbReference>
<dbReference type="InterPro" id="IPR020845">
    <property type="entry name" value="AMP-binding_CS"/>
</dbReference>
<dbReference type="PRINTS" id="PR00154">
    <property type="entry name" value="AMPBINDING"/>
</dbReference>
<evidence type="ECO:0000313" key="4">
    <source>
        <dbReference type="EMBL" id="EKN43165.1"/>
    </source>
</evidence>
<evidence type="ECO:0000256" key="1">
    <source>
        <dbReference type="ARBA" id="ARBA00022450"/>
    </source>
</evidence>
<comment type="caution">
    <text evidence="4">The sequence shown here is derived from an EMBL/GenBank/DDBJ whole genome shotgun (WGS) entry which is preliminary data.</text>
</comment>
<reference evidence="4 5" key="1">
    <citation type="submission" date="2012-10" db="EMBL/GenBank/DDBJ databases">
        <authorList>
            <person name="Strain E.A."/>
            <person name="Brown E."/>
            <person name="Allard M.W."/>
            <person name="Gonzalez-Escalona N."/>
            <person name="Timme R."/>
        </authorList>
    </citation>
    <scope>NUCLEOTIDE SEQUENCE [LARGE SCALE GENOMIC DNA]</scope>
    <source>
        <strain evidence="4 5">CFSAN001627</strain>
    </source>
</reference>
<dbReference type="InterPro" id="IPR000873">
    <property type="entry name" value="AMP-dep_synth/lig_dom"/>
</dbReference>
<dbReference type="FunFam" id="3.40.50.980:FF:000001">
    <property type="entry name" value="Non-ribosomal peptide synthetase"/>
    <property type="match status" value="1"/>
</dbReference>
<dbReference type="AlphaFoldDB" id="M1ZZU7"/>
<dbReference type="PANTHER" id="PTHR44845">
    <property type="entry name" value="CARRIER DOMAIN-CONTAINING PROTEIN"/>
    <property type="match status" value="1"/>
</dbReference>
<proteinExistence type="predicted"/>
<sequence length="229" mass="25929">NEKANQLANHLREKGRDKKSIVSIMETHSIELIISILGVLKTGAAYLPIDPNYPVERINYMLEDSKSNMLLTNFKVTDEIKFKGNIININNEDLQGYSKINLPEANSLSDLVYIIYTSGSTGKPKGVMIEHQGLTNYIWWANKMYLKDEDEVMALYSSISFDLTVTSIFTPLISGNKIIIYDNDETEFVLYKILRENKATVVKLTPAHLTLLKDMDNTKSSIKRFIVGG</sequence>
<feature type="non-terminal residue" evidence="4">
    <location>
        <position position="1"/>
    </location>
</feature>
<feature type="domain" description="AMP-dependent synthetase/ligase" evidence="3">
    <location>
        <begin position="1"/>
        <end position="229"/>
    </location>
</feature>
<dbReference type="Proteomes" id="UP000011944">
    <property type="component" value="Unassembled WGS sequence"/>
</dbReference>
<dbReference type="Pfam" id="PF00501">
    <property type="entry name" value="AMP-binding"/>
    <property type="match status" value="1"/>
</dbReference>
<gene>
    <name evidence="4" type="ORF">CFSAN001627_02315</name>
</gene>
<name>M1ZZU7_CLOBO</name>
<dbReference type="InterPro" id="IPR020459">
    <property type="entry name" value="AMP-binding"/>
</dbReference>
<dbReference type="PANTHER" id="PTHR44845:SF7">
    <property type="entry name" value="PLIPASTATIN SYNTHASE SUBUNIT D"/>
    <property type="match status" value="1"/>
</dbReference>
<dbReference type="InterPro" id="IPR042099">
    <property type="entry name" value="ANL_N_sf"/>
</dbReference>
<keyword evidence="1" id="KW-0596">Phosphopantetheine</keyword>
<evidence type="ECO:0000256" key="2">
    <source>
        <dbReference type="ARBA" id="ARBA00022553"/>
    </source>
</evidence>
<dbReference type="SUPFAM" id="SSF56801">
    <property type="entry name" value="Acetyl-CoA synthetase-like"/>
    <property type="match status" value="1"/>
</dbReference>
<evidence type="ECO:0000313" key="5">
    <source>
        <dbReference type="Proteomes" id="UP000011944"/>
    </source>
</evidence>
<reference evidence="4 5" key="2">
    <citation type="submission" date="2013-03" db="EMBL/GenBank/DDBJ databases">
        <title>Diversity in Clostridium botulinum.</title>
        <authorList>
            <person name="Timme R.E."/>
            <person name="Allard M."/>
            <person name="Luo Y."/>
            <person name="Strain E."/>
            <person name="Gonzalez-Escalona N."/>
            <person name="Brown E."/>
        </authorList>
    </citation>
    <scope>NUCLEOTIDE SEQUENCE [LARGE SCALE GENOMIC DNA]</scope>
    <source>
        <strain evidence="4 5">CFSAN001627</strain>
    </source>
</reference>
<dbReference type="PROSITE" id="PS00455">
    <property type="entry name" value="AMP_BINDING"/>
    <property type="match status" value="1"/>
</dbReference>
<keyword evidence="2" id="KW-0597">Phosphoprotein</keyword>
<dbReference type="EMBL" id="AMXI01000132">
    <property type="protein sequence ID" value="EKN43165.1"/>
    <property type="molecule type" value="Genomic_DNA"/>
</dbReference>